<reference evidence="1 2" key="1">
    <citation type="journal article" date="2018" name="PLoS Genet.">
        <title>Population sequencing reveals clonal diversity and ancestral inbreeding in the grapevine cultivar Chardonnay.</title>
        <authorList>
            <person name="Roach M.J."/>
            <person name="Johnson D.L."/>
            <person name="Bohlmann J."/>
            <person name="van Vuuren H.J."/>
            <person name="Jones S.J."/>
            <person name="Pretorius I.S."/>
            <person name="Schmidt S.A."/>
            <person name="Borneman A.R."/>
        </authorList>
    </citation>
    <scope>NUCLEOTIDE SEQUENCE [LARGE SCALE GENOMIC DNA]</scope>
    <source>
        <strain evidence="2">cv. Chardonnay</strain>
        <tissue evidence="1">Leaf</tissue>
    </source>
</reference>
<sequence length="88" mass="10316">MEVIIPTEIGLPMVKTIVQELEINEGNLEMYLDWVDEEREVKAVQMASYQQRAMTQYNKRVHPQLFHPKDLVLRQVFENTTEVGANKL</sequence>
<evidence type="ECO:0000313" key="1">
    <source>
        <dbReference type="EMBL" id="RVW26347.1"/>
    </source>
</evidence>
<evidence type="ECO:0000313" key="2">
    <source>
        <dbReference type="Proteomes" id="UP000288805"/>
    </source>
</evidence>
<dbReference type="Proteomes" id="UP000288805">
    <property type="component" value="Unassembled WGS sequence"/>
</dbReference>
<name>A0A438CT21_VITVI</name>
<comment type="caution">
    <text evidence="1">The sequence shown here is derived from an EMBL/GenBank/DDBJ whole genome shotgun (WGS) entry which is preliminary data.</text>
</comment>
<gene>
    <name evidence="1" type="ORF">CK203_110011</name>
</gene>
<protein>
    <submittedName>
        <fullName evidence="1">Uncharacterized protein</fullName>
    </submittedName>
</protein>
<dbReference type="EMBL" id="QGNW01002015">
    <property type="protein sequence ID" value="RVW26347.1"/>
    <property type="molecule type" value="Genomic_DNA"/>
</dbReference>
<accession>A0A438CT21</accession>
<dbReference type="AlphaFoldDB" id="A0A438CT21"/>
<proteinExistence type="predicted"/>
<organism evidence="1 2">
    <name type="scientific">Vitis vinifera</name>
    <name type="common">Grape</name>
    <dbReference type="NCBI Taxonomy" id="29760"/>
    <lineage>
        <taxon>Eukaryota</taxon>
        <taxon>Viridiplantae</taxon>
        <taxon>Streptophyta</taxon>
        <taxon>Embryophyta</taxon>
        <taxon>Tracheophyta</taxon>
        <taxon>Spermatophyta</taxon>
        <taxon>Magnoliopsida</taxon>
        <taxon>eudicotyledons</taxon>
        <taxon>Gunneridae</taxon>
        <taxon>Pentapetalae</taxon>
        <taxon>rosids</taxon>
        <taxon>Vitales</taxon>
        <taxon>Vitaceae</taxon>
        <taxon>Viteae</taxon>
        <taxon>Vitis</taxon>
    </lineage>
</organism>